<proteinExistence type="inferred from homology"/>
<comment type="catalytic activity">
    <reaction evidence="8">
        <text>P(1),P(4)-bis(5'-adenosyl) tetraphosphate + H2O = 2 ADP + 2 H(+)</text>
        <dbReference type="Rhea" id="RHEA:24252"/>
        <dbReference type="ChEBI" id="CHEBI:15377"/>
        <dbReference type="ChEBI" id="CHEBI:15378"/>
        <dbReference type="ChEBI" id="CHEBI:58141"/>
        <dbReference type="ChEBI" id="CHEBI:456216"/>
        <dbReference type="EC" id="3.6.1.41"/>
    </reaction>
</comment>
<dbReference type="EC" id="3.6.1.41" evidence="3"/>
<reference evidence="10 11" key="1">
    <citation type="submission" date="2016-10" db="EMBL/GenBank/DDBJ databases">
        <authorList>
            <person name="de Groot N.N."/>
        </authorList>
    </citation>
    <scope>NUCLEOTIDE SEQUENCE [LARGE SCALE GENOMIC DNA]</scope>
    <source>
        <strain evidence="10 11">DSM 6059</strain>
    </source>
</reference>
<accession>A0A1I1DZE6</accession>
<dbReference type="STRING" id="1123010.SAMN02745724_00132"/>
<dbReference type="Proteomes" id="UP000198862">
    <property type="component" value="Unassembled WGS sequence"/>
</dbReference>
<evidence type="ECO:0000313" key="11">
    <source>
        <dbReference type="Proteomes" id="UP000198862"/>
    </source>
</evidence>
<dbReference type="PIRSF" id="PIRSF000903">
    <property type="entry name" value="B5n-ttraPtase_sm"/>
    <property type="match status" value="1"/>
</dbReference>
<dbReference type="RefSeq" id="WP_091978807.1">
    <property type="nucleotide sequence ID" value="NZ_FOLO01000001.1"/>
</dbReference>
<comment type="similarity">
    <text evidence="2">Belongs to the Ap4A hydrolase family.</text>
</comment>
<dbReference type="PANTHER" id="PTHR40942:SF4">
    <property type="entry name" value="CYTOCHROME C5"/>
    <property type="match status" value="1"/>
</dbReference>
<gene>
    <name evidence="10" type="ORF">SAMN02745724_00132</name>
</gene>
<dbReference type="PANTHER" id="PTHR40942">
    <property type="match status" value="1"/>
</dbReference>
<dbReference type="Gene3D" id="3.60.21.10">
    <property type="match status" value="1"/>
</dbReference>
<dbReference type="AlphaFoldDB" id="A0A1I1DZE6"/>
<evidence type="ECO:0000256" key="6">
    <source>
        <dbReference type="ARBA" id="ARBA00032248"/>
    </source>
</evidence>
<keyword evidence="11" id="KW-1185">Reference proteome</keyword>
<dbReference type="NCBIfam" id="TIGR00668">
    <property type="entry name" value="apaH"/>
    <property type="match status" value="1"/>
</dbReference>
<name>A0A1I1DZE6_9GAMM</name>
<evidence type="ECO:0000256" key="2">
    <source>
        <dbReference type="ARBA" id="ARBA00005419"/>
    </source>
</evidence>
<evidence type="ECO:0000259" key="9">
    <source>
        <dbReference type="Pfam" id="PF00149"/>
    </source>
</evidence>
<dbReference type="Pfam" id="PF00149">
    <property type="entry name" value="Metallophos"/>
    <property type="match status" value="1"/>
</dbReference>
<evidence type="ECO:0000256" key="1">
    <source>
        <dbReference type="ARBA" id="ARBA00003413"/>
    </source>
</evidence>
<evidence type="ECO:0000256" key="3">
    <source>
        <dbReference type="ARBA" id="ARBA00012506"/>
    </source>
</evidence>
<dbReference type="InterPro" id="IPR004843">
    <property type="entry name" value="Calcineurin-like_PHP"/>
</dbReference>
<evidence type="ECO:0000256" key="5">
    <source>
        <dbReference type="ARBA" id="ARBA00031248"/>
    </source>
</evidence>
<evidence type="ECO:0000256" key="7">
    <source>
        <dbReference type="ARBA" id="ARBA00033210"/>
    </source>
</evidence>
<dbReference type="InterPro" id="IPR029052">
    <property type="entry name" value="Metallo-depent_PP-like"/>
</dbReference>
<protein>
    <recommendedName>
        <fullName evidence="3">bis(5'-nucleosyl)-tetraphosphatase (symmetrical)</fullName>
        <ecNumber evidence="3">3.6.1.41</ecNumber>
    </recommendedName>
    <alternativeName>
        <fullName evidence="6">Ap4A hydrolase</fullName>
    </alternativeName>
    <alternativeName>
        <fullName evidence="5">Diadenosine 5',5'''-P1,P4-tetraphosphate pyrophosphohydrolase</fullName>
    </alternativeName>
    <alternativeName>
        <fullName evidence="7">Diadenosine tetraphosphatase</fullName>
    </alternativeName>
</protein>
<dbReference type="OrthoDB" id="9807890at2"/>
<sequence>MADYVIGDLQGCFEEFILLLKKVNFNPSQDNLYLVGDIVARGPDSLSCLRYLNDLEGSAHITLGNHDLHLLATYHLNKKPKKNDKLDNLFNAKDLPALISFLQQQPLAIWLESYQSLICHAGLSPHWDLETGLKQASNAEKKYQGKDALYYFKNMYGNEPLSWSKNLSEINKFRYTINSFTRMRFLTSSSEMNFIHKDSPQKFPKLIPWYEHPQMQKLKSTKIFFGHWASLLGETTNLNTIALDTGCVWGNSLTLIELKSGVKTSQTAV</sequence>
<keyword evidence="4" id="KW-0378">Hydrolase</keyword>
<evidence type="ECO:0000256" key="4">
    <source>
        <dbReference type="ARBA" id="ARBA00022801"/>
    </source>
</evidence>
<dbReference type="InterPro" id="IPR004617">
    <property type="entry name" value="ApaH"/>
</dbReference>
<evidence type="ECO:0000256" key="8">
    <source>
        <dbReference type="ARBA" id="ARBA00049417"/>
    </source>
</evidence>
<evidence type="ECO:0000313" key="10">
    <source>
        <dbReference type="EMBL" id="SFB80177.1"/>
    </source>
</evidence>
<feature type="domain" description="Calcineurin-like phosphoesterase" evidence="9">
    <location>
        <begin position="5"/>
        <end position="128"/>
    </location>
</feature>
<dbReference type="GO" id="GO:0008803">
    <property type="term" value="F:bis(5'-nucleosyl)-tetraphosphatase (symmetrical) activity"/>
    <property type="evidence" value="ECO:0007669"/>
    <property type="project" value="UniProtKB-EC"/>
</dbReference>
<organism evidence="10 11">
    <name type="scientific">Pseudoalteromonas denitrificans DSM 6059</name>
    <dbReference type="NCBI Taxonomy" id="1123010"/>
    <lineage>
        <taxon>Bacteria</taxon>
        <taxon>Pseudomonadati</taxon>
        <taxon>Pseudomonadota</taxon>
        <taxon>Gammaproteobacteria</taxon>
        <taxon>Alteromonadales</taxon>
        <taxon>Pseudoalteromonadaceae</taxon>
        <taxon>Pseudoalteromonas</taxon>
    </lineage>
</organism>
<dbReference type="SUPFAM" id="SSF56300">
    <property type="entry name" value="Metallo-dependent phosphatases"/>
    <property type="match status" value="1"/>
</dbReference>
<dbReference type="EMBL" id="FOLO01000001">
    <property type="protein sequence ID" value="SFB80177.1"/>
    <property type="molecule type" value="Genomic_DNA"/>
</dbReference>
<comment type="function">
    <text evidence="1">Hydrolyzes diadenosine 5',5'''-P1,P4-tetraphosphate to yield ADP.</text>
</comment>
<dbReference type="NCBIfam" id="NF001204">
    <property type="entry name" value="PRK00166.1"/>
    <property type="match status" value="1"/>
</dbReference>